<protein>
    <submittedName>
        <fullName evidence="2">BLUF domain-containing protein</fullName>
    </submittedName>
</protein>
<dbReference type="OrthoDB" id="8882364at2"/>
<dbReference type="InterPro" id="IPR007024">
    <property type="entry name" value="BLUF_domain"/>
</dbReference>
<dbReference type="InterPro" id="IPR036046">
    <property type="entry name" value="Acylphosphatase-like_dom_sf"/>
</dbReference>
<dbReference type="SUPFAM" id="SSF54975">
    <property type="entry name" value="Acylphosphatase/BLUF domain-like"/>
    <property type="match status" value="1"/>
</dbReference>
<organism evidence="2 3">
    <name type="scientific">Ramlibacter rhizophilus</name>
    <dbReference type="NCBI Taxonomy" id="1781167"/>
    <lineage>
        <taxon>Bacteria</taxon>
        <taxon>Pseudomonadati</taxon>
        <taxon>Pseudomonadota</taxon>
        <taxon>Betaproteobacteria</taxon>
        <taxon>Burkholderiales</taxon>
        <taxon>Comamonadaceae</taxon>
        <taxon>Ramlibacter</taxon>
    </lineage>
</organism>
<proteinExistence type="predicted"/>
<dbReference type="PROSITE" id="PS50925">
    <property type="entry name" value="BLUF"/>
    <property type="match status" value="1"/>
</dbReference>
<dbReference type="GO" id="GO:0071949">
    <property type="term" value="F:FAD binding"/>
    <property type="evidence" value="ECO:0007669"/>
    <property type="project" value="InterPro"/>
</dbReference>
<evidence type="ECO:0000259" key="1">
    <source>
        <dbReference type="PROSITE" id="PS50925"/>
    </source>
</evidence>
<sequence length="358" mass="38995">MSRWAIRRCRLMGGDCRLDLAQARAVRGRSPCRAMKTSSAPATSAGTEEEADIVRVVYASRARLDGPASQAMEDIRRSALRHNRPLGIHTALLWQSHWFVQWKEGPRAPLRDLMARVCRDPRHEGLTIVHASQGPRLLDGPWSMAIADAKEPQEAIAGRITALRRAVEAGERFEPQDVWRCLSMPGRHEPAAPAGGEQYQRFLVACTLGTTAFAFVRWLAACRRGRVEHRRFAGLDLDVATELVDFRCGALALPAVGMARKGLKLPLTRALLRGYSHLALLLCPDEARNLALLQRVGEACARLPEPPAVVGVGADPRGHAALHAAAAPLGLAYLAALADPRDCAGTWRALRPLIAGAQ</sequence>
<name>A0A4Z0BBM4_9BURK</name>
<evidence type="ECO:0000313" key="2">
    <source>
        <dbReference type="EMBL" id="TFY96532.1"/>
    </source>
</evidence>
<dbReference type="GO" id="GO:0009882">
    <property type="term" value="F:blue light photoreceptor activity"/>
    <property type="evidence" value="ECO:0007669"/>
    <property type="project" value="InterPro"/>
</dbReference>
<dbReference type="SMART" id="SM01034">
    <property type="entry name" value="BLUF"/>
    <property type="match status" value="1"/>
</dbReference>
<dbReference type="Proteomes" id="UP000297564">
    <property type="component" value="Unassembled WGS sequence"/>
</dbReference>
<dbReference type="Pfam" id="PF04940">
    <property type="entry name" value="BLUF"/>
    <property type="match status" value="1"/>
</dbReference>
<reference evidence="2 3" key="1">
    <citation type="submission" date="2019-03" db="EMBL/GenBank/DDBJ databases">
        <title>Ramlibacter rhizophilus CCTCC AB2015357, whole genome shotgun sequence.</title>
        <authorList>
            <person name="Zhang X."/>
            <person name="Feng G."/>
            <person name="Zhu H."/>
        </authorList>
    </citation>
    <scope>NUCLEOTIDE SEQUENCE [LARGE SCALE GENOMIC DNA]</scope>
    <source>
        <strain evidence="2 3">CCTCC AB2015357</strain>
    </source>
</reference>
<evidence type="ECO:0000313" key="3">
    <source>
        <dbReference type="Proteomes" id="UP000297564"/>
    </source>
</evidence>
<dbReference type="Gene3D" id="3.30.70.100">
    <property type="match status" value="1"/>
</dbReference>
<gene>
    <name evidence="2" type="ORF">EZ242_21155</name>
</gene>
<accession>A0A4Z0BBM4</accession>
<keyword evidence="3" id="KW-1185">Reference proteome</keyword>
<dbReference type="AlphaFoldDB" id="A0A4Z0BBM4"/>
<dbReference type="EMBL" id="SMLL01000009">
    <property type="protein sequence ID" value="TFY96532.1"/>
    <property type="molecule type" value="Genomic_DNA"/>
</dbReference>
<comment type="caution">
    <text evidence="2">The sequence shown here is derived from an EMBL/GenBank/DDBJ whole genome shotgun (WGS) entry which is preliminary data.</text>
</comment>
<feature type="domain" description="BLUF" evidence="1">
    <location>
        <begin position="53"/>
        <end position="145"/>
    </location>
</feature>